<dbReference type="GO" id="GO:0003700">
    <property type="term" value="F:DNA-binding transcription factor activity"/>
    <property type="evidence" value="ECO:0007669"/>
    <property type="project" value="InterPro"/>
</dbReference>
<dbReference type="SMART" id="SM00338">
    <property type="entry name" value="BRLZ"/>
    <property type="match status" value="1"/>
</dbReference>
<feature type="region of interest" description="Disordered" evidence="8">
    <location>
        <begin position="1"/>
        <end position="29"/>
    </location>
</feature>
<accession>A0AAD3SFT7</accession>
<keyword evidence="11" id="KW-1185">Reference proteome</keyword>
<feature type="compositionally biased region" description="Polar residues" evidence="8">
    <location>
        <begin position="11"/>
        <end position="20"/>
    </location>
</feature>
<comment type="similarity">
    <text evidence="2">Belongs to the bZIP family.</text>
</comment>
<dbReference type="EMBL" id="BSYO01000010">
    <property type="protein sequence ID" value="GMH10478.1"/>
    <property type="molecule type" value="Genomic_DNA"/>
</dbReference>
<feature type="compositionally biased region" description="Basic and acidic residues" evidence="8">
    <location>
        <begin position="76"/>
        <end position="85"/>
    </location>
</feature>
<gene>
    <name evidence="10" type="ORF">Nepgr_012319</name>
</gene>
<keyword evidence="7" id="KW-0175">Coiled coil</keyword>
<feature type="domain" description="BZIP" evidence="9">
    <location>
        <begin position="219"/>
        <end position="274"/>
    </location>
</feature>
<evidence type="ECO:0000256" key="5">
    <source>
        <dbReference type="ARBA" id="ARBA00023163"/>
    </source>
</evidence>
<proteinExistence type="inferred from homology"/>
<feature type="region of interest" description="Disordered" evidence="8">
    <location>
        <begin position="140"/>
        <end position="166"/>
    </location>
</feature>
<dbReference type="Pfam" id="PF00170">
    <property type="entry name" value="bZIP_1"/>
    <property type="match status" value="1"/>
</dbReference>
<evidence type="ECO:0000256" key="2">
    <source>
        <dbReference type="ARBA" id="ARBA00007163"/>
    </source>
</evidence>
<organism evidence="10 11">
    <name type="scientific">Nepenthes gracilis</name>
    <name type="common">Slender pitcher plant</name>
    <dbReference type="NCBI Taxonomy" id="150966"/>
    <lineage>
        <taxon>Eukaryota</taxon>
        <taxon>Viridiplantae</taxon>
        <taxon>Streptophyta</taxon>
        <taxon>Embryophyta</taxon>
        <taxon>Tracheophyta</taxon>
        <taxon>Spermatophyta</taxon>
        <taxon>Magnoliopsida</taxon>
        <taxon>eudicotyledons</taxon>
        <taxon>Gunneridae</taxon>
        <taxon>Pentapetalae</taxon>
        <taxon>Caryophyllales</taxon>
        <taxon>Nepenthaceae</taxon>
        <taxon>Nepenthes</taxon>
    </lineage>
</organism>
<keyword evidence="6" id="KW-0539">Nucleus</keyword>
<feature type="region of interest" description="Disordered" evidence="8">
    <location>
        <begin position="68"/>
        <end position="100"/>
    </location>
</feature>
<evidence type="ECO:0000256" key="4">
    <source>
        <dbReference type="ARBA" id="ARBA00023125"/>
    </source>
</evidence>
<feature type="compositionally biased region" description="Polar residues" evidence="8">
    <location>
        <begin position="373"/>
        <end position="388"/>
    </location>
</feature>
<dbReference type="GO" id="GO:0005634">
    <property type="term" value="C:nucleus"/>
    <property type="evidence" value="ECO:0007669"/>
    <property type="project" value="UniProtKB-SubCell"/>
</dbReference>
<dbReference type="CDD" id="cd14702">
    <property type="entry name" value="bZIP_plant_GBF1"/>
    <property type="match status" value="1"/>
</dbReference>
<dbReference type="Proteomes" id="UP001279734">
    <property type="component" value="Unassembled WGS sequence"/>
</dbReference>
<evidence type="ECO:0000313" key="11">
    <source>
        <dbReference type="Proteomes" id="UP001279734"/>
    </source>
</evidence>
<comment type="subcellular location">
    <subcellularLocation>
        <location evidence="1">Nucleus</location>
    </subcellularLocation>
</comment>
<evidence type="ECO:0000256" key="7">
    <source>
        <dbReference type="SAM" id="Coils"/>
    </source>
</evidence>
<feature type="compositionally biased region" description="Acidic residues" evidence="8">
    <location>
        <begin position="199"/>
        <end position="213"/>
    </location>
</feature>
<comment type="caution">
    <text evidence="10">The sequence shown here is derived from an EMBL/GenBank/DDBJ whole genome shotgun (WGS) entry which is preliminary data.</text>
</comment>
<sequence length="426" mass="46571">MLFCEDDIAHQSRSPRQQSPAYDEKKMNRSASECAFQRYLEDAASSISETASSKSTPENDVVHAADYSHQNHQSHHQSESLDHNNHTRPPNKVSFTPRSGIPIGSDEYQAFLKSRLNLTCAAVALTRAPYVVAQASAGVTETASQGSVDPQTGSPVTSKGSQYKDAGVPIGIPALPAMQKKYVAQIKTTTSCSSKDPDQSDDDELEEENEITENMDPADTKRVRRMLSNRESARRSRKRKQAHLTELEIQGAQLRVENSSLLKRLSDINQKYNEATVNNRVLKADIETLRAKAKMAEETVKRVTGMNTLLQLMPEMSTKIMPPQHFNGSPSGTADACVPMHNDPKQHFYRPATNNSLPTHNASADNGVADVSSVENVPQNPSTSSVASGNKMGRTASMRRVASLEHLQKRIRGGANPSAAQHGGVQ</sequence>
<feature type="compositionally biased region" description="Polar residues" evidence="8">
    <location>
        <begin position="140"/>
        <end position="161"/>
    </location>
</feature>
<feature type="coiled-coil region" evidence="7">
    <location>
        <begin position="230"/>
        <end position="299"/>
    </location>
</feature>
<evidence type="ECO:0000259" key="9">
    <source>
        <dbReference type="PROSITE" id="PS50217"/>
    </source>
</evidence>
<dbReference type="InterPro" id="IPR020983">
    <property type="entry name" value="Basic_leucine-zipper_C"/>
</dbReference>
<dbReference type="Gene3D" id="1.20.5.170">
    <property type="match status" value="1"/>
</dbReference>
<dbReference type="InterPro" id="IPR046347">
    <property type="entry name" value="bZIP_sf"/>
</dbReference>
<dbReference type="PROSITE" id="PS50217">
    <property type="entry name" value="BZIP"/>
    <property type="match status" value="1"/>
</dbReference>
<dbReference type="PANTHER" id="PTHR46408">
    <property type="entry name" value="BASIC LEUCINE ZIPPER 63"/>
    <property type="match status" value="1"/>
</dbReference>
<dbReference type="SUPFAM" id="SSF57959">
    <property type="entry name" value="Leucine zipper domain"/>
    <property type="match status" value="1"/>
</dbReference>
<protein>
    <recommendedName>
        <fullName evidence="9">BZIP domain-containing protein</fullName>
    </recommendedName>
</protein>
<keyword evidence="4" id="KW-0238">DNA-binding</keyword>
<dbReference type="AlphaFoldDB" id="A0AAD3SFT7"/>
<name>A0AAD3SFT7_NEPGR</name>
<evidence type="ECO:0000256" key="6">
    <source>
        <dbReference type="ARBA" id="ARBA00023242"/>
    </source>
</evidence>
<dbReference type="Pfam" id="PF12498">
    <property type="entry name" value="bZIP_C"/>
    <property type="match status" value="1"/>
</dbReference>
<dbReference type="GO" id="GO:0003677">
    <property type="term" value="F:DNA binding"/>
    <property type="evidence" value="ECO:0007669"/>
    <property type="project" value="UniProtKB-KW"/>
</dbReference>
<evidence type="ECO:0000256" key="8">
    <source>
        <dbReference type="SAM" id="MobiDB-lite"/>
    </source>
</evidence>
<evidence type="ECO:0000313" key="10">
    <source>
        <dbReference type="EMBL" id="GMH10478.1"/>
    </source>
</evidence>
<dbReference type="PROSITE" id="PS00036">
    <property type="entry name" value="BZIP_BASIC"/>
    <property type="match status" value="1"/>
</dbReference>
<evidence type="ECO:0000256" key="1">
    <source>
        <dbReference type="ARBA" id="ARBA00004123"/>
    </source>
</evidence>
<dbReference type="InterPro" id="IPR045314">
    <property type="entry name" value="bZIP_plant_GBF1"/>
</dbReference>
<keyword evidence="5" id="KW-0804">Transcription</keyword>
<dbReference type="InterPro" id="IPR004827">
    <property type="entry name" value="bZIP"/>
</dbReference>
<dbReference type="PANTHER" id="PTHR46408:SF10">
    <property type="entry name" value="BASIC LEUCINE ZIPPER 63"/>
    <property type="match status" value="1"/>
</dbReference>
<dbReference type="FunFam" id="1.20.5.170:FF:000020">
    <property type="entry name" value="BZIP transcription factor"/>
    <property type="match status" value="1"/>
</dbReference>
<dbReference type="GO" id="GO:0046983">
    <property type="term" value="F:protein dimerization activity"/>
    <property type="evidence" value="ECO:0007669"/>
    <property type="project" value="UniProtKB-ARBA"/>
</dbReference>
<keyword evidence="3" id="KW-0805">Transcription regulation</keyword>
<reference evidence="10" key="1">
    <citation type="submission" date="2023-05" db="EMBL/GenBank/DDBJ databases">
        <title>Nepenthes gracilis genome sequencing.</title>
        <authorList>
            <person name="Fukushima K."/>
        </authorList>
    </citation>
    <scope>NUCLEOTIDE SEQUENCE</scope>
    <source>
        <strain evidence="10">SING2019-196</strain>
    </source>
</reference>
<evidence type="ECO:0000256" key="3">
    <source>
        <dbReference type="ARBA" id="ARBA00023015"/>
    </source>
</evidence>
<feature type="region of interest" description="Disordered" evidence="8">
    <location>
        <begin position="189"/>
        <end position="216"/>
    </location>
</feature>
<feature type="region of interest" description="Disordered" evidence="8">
    <location>
        <begin position="373"/>
        <end position="394"/>
    </location>
</feature>